<keyword evidence="1" id="KW-0732">Signal</keyword>
<protein>
    <recommendedName>
        <fullName evidence="2">SMP-30/Gluconolactonase/LRE-like region domain-containing protein</fullName>
    </recommendedName>
</protein>
<keyword evidence="4" id="KW-1185">Reference proteome</keyword>
<comment type="caution">
    <text evidence="3">The sequence shown here is derived from an EMBL/GenBank/DDBJ whole genome shotgun (WGS) entry which is preliminary data.</text>
</comment>
<feature type="chain" id="PRO_5047049921" description="SMP-30/Gluconolactonase/LRE-like region domain-containing protein" evidence="1">
    <location>
        <begin position="16"/>
        <end position="401"/>
    </location>
</feature>
<dbReference type="InterPro" id="IPR052988">
    <property type="entry name" value="Oryzine_lactonohydrolase"/>
</dbReference>
<dbReference type="InterPro" id="IPR011042">
    <property type="entry name" value="6-blade_b-propeller_TolB-like"/>
</dbReference>
<feature type="signal peptide" evidence="1">
    <location>
        <begin position="1"/>
        <end position="15"/>
    </location>
</feature>
<sequence length="401" mass="44402">MIASSLLLFPALVLGRGLLVGPDVVKISKEWNDVFPYRNFNRNVTVPFWETGLLPDPAYSELEEDLETIGNASFVVYDDAFYKLLGIANHTVPKTVEAIFTFPPPSSYAQRQIHDGTVDVPETNTLFTAELFSPKPGYGMQAIPYIWKTDLSNPSAPVTEKAYPNPPLTIANGATYFNGSVYWAQEGNFTTPSAIVRMDPVTLKTEVVKNNFYGHRFNSLNDLVITAEGIAFFTDGYYGYANFNDTLFPELANGVYRWDMNTGNIKMVAGAAEGAFFNPNGVALSSDHTKLYVTNRGETSADPHGGRTIYAHDILFHGISNREIFVYVDAGFPDGIKTDREGRVYGAVVGAVDVFDQVGTLLGRIKVDADDVAVNMAWAGKWLYIFGRNKIYRVELETEEV</sequence>
<reference evidence="3 4" key="1">
    <citation type="submission" date="2024-07" db="EMBL/GenBank/DDBJ databases">
        <title>Section-level genome sequencing and comparative genomics of Aspergillus sections Usti and Cavernicolus.</title>
        <authorList>
            <consortium name="Lawrence Berkeley National Laboratory"/>
            <person name="Nybo J.L."/>
            <person name="Vesth T.C."/>
            <person name="Theobald S."/>
            <person name="Frisvad J.C."/>
            <person name="Larsen T.O."/>
            <person name="Kjaerboelling I."/>
            <person name="Rothschild-Mancinelli K."/>
            <person name="Lyhne E.K."/>
            <person name="Kogle M.E."/>
            <person name="Barry K."/>
            <person name="Clum A."/>
            <person name="Na H."/>
            <person name="Ledsgaard L."/>
            <person name="Lin J."/>
            <person name="Lipzen A."/>
            <person name="Kuo A."/>
            <person name="Riley R."/>
            <person name="Mondo S."/>
            <person name="Labutti K."/>
            <person name="Haridas S."/>
            <person name="Pangalinan J."/>
            <person name="Salamov A.A."/>
            <person name="Simmons B.A."/>
            <person name="Magnuson J.K."/>
            <person name="Chen J."/>
            <person name="Drula E."/>
            <person name="Henrissat B."/>
            <person name="Wiebenga A."/>
            <person name="Lubbers R.J."/>
            <person name="Gomes A.C."/>
            <person name="Makela M.R."/>
            <person name="Stajich J."/>
            <person name="Grigoriev I.V."/>
            <person name="Mortensen U.H."/>
            <person name="De Vries R.P."/>
            <person name="Baker S.E."/>
            <person name="Andersen M.R."/>
        </authorList>
    </citation>
    <scope>NUCLEOTIDE SEQUENCE [LARGE SCALE GENOMIC DNA]</scope>
    <source>
        <strain evidence="3 4">CBS 209.92</strain>
    </source>
</reference>
<dbReference type="PANTHER" id="PTHR47064:SF2">
    <property type="entry name" value="SMP-30_GLUCONOLACTONASE_LRE-LIKE REGION DOMAIN-CONTAINING PROTEIN-RELATED"/>
    <property type="match status" value="1"/>
</dbReference>
<evidence type="ECO:0000313" key="3">
    <source>
        <dbReference type="EMBL" id="KAL2784100.1"/>
    </source>
</evidence>
<gene>
    <name evidence="3" type="ORF">BJX66DRAFT_330197</name>
</gene>
<dbReference type="Pfam" id="PF08450">
    <property type="entry name" value="SGL"/>
    <property type="match status" value="1"/>
</dbReference>
<evidence type="ECO:0000256" key="1">
    <source>
        <dbReference type="SAM" id="SignalP"/>
    </source>
</evidence>
<name>A0ABR4FLI7_9EURO</name>
<accession>A0ABR4FLI7</accession>
<dbReference type="SUPFAM" id="SSF63829">
    <property type="entry name" value="Calcium-dependent phosphotriesterase"/>
    <property type="match status" value="1"/>
</dbReference>
<dbReference type="InterPro" id="IPR013658">
    <property type="entry name" value="SGL"/>
</dbReference>
<dbReference type="Gene3D" id="2.120.10.30">
    <property type="entry name" value="TolB, C-terminal domain"/>
    <property type="match status" value="1"/>
</dbReference>
<dbReference type="PANTHER" id="PTHR47064">
    <property type="entry name" value="PUTATIVE (AFU_ORTHOLOGUE AFUA_1G08990)-RELATED"/>
    <property type="match status" value="1"/>
</dbReference>
<evidence type="ECO:0000313" key="4">
    <source>
        <dbReference type="Proteomes" id="UP001610563"/>
    </source>
</evidence>
<organism evidence="3 4">
    <name type="scientific">Aspergillus keveii</name>
    <dbReference type="NCBI Taxonomy" id="714993"/>
    <lineage>
        <taxon>Eukaryota</taxon>
        <taxon>Fungi</taxon>
        <taxon>Dikarya</taxon>
        <taxon>Ascomycota</taxon>
        <taxon>Pezizomycotina</taxon>
        <taxon>Eurotiomycetes</taxon>
        <taxon>Eurotiomycetidae</taxon>
        <taxon>Eurotiales</taxon>
        <taxon>Aspergillaceae</taxon>
        <taxon>Aspergillus</taxon>
        <taxon>Aspergillus subgen. Nidulantes</taxon>
    </lineage>
</organism>
<dbReference type="Proteomes" id="UP001610563">
    <property type="component" value="Unassembled WGS sequence"/>
</dbReference>
<evidence type="ECO:0000259" key="2">
    <source>
        <dbReference type="Pfam" id="PF08450"/>
    </source>
</evidence>
<feature type="domain" description="SMP-30/Gluconolactonase/LRE-like region" evidence="2">
    <location>
        <begin position="190"/>
        <end position="382"/>
    </location>
</feature>
<proteinExistence type="predicted"/>
<dbReference type="EMBL" id="JBFTWV010000194">
    <property type="protein sequence ID" value="KAL2784100.1"/>
    <property type="molecule type" value="Genomic_DNA"/>
</dbReference>